<feature type="non-terminal residue" evidence="1">
    <location>
        <position position="183"/>
    </location>
</feature>
<keyword evidence="2" id="KW-1185">Reference proteome</keyword>
<name>A0A9N9D775_FUNMO</name>
<accession>A0A9N9D775</accession>
<protein>
    <submittedName>
        <fullName evidence="1">16831_t:CDS:1</fullName>
    </submittedName>
</protein>
<sequence length="183" mass="20667">MTDLCLQILDTTESTTSSIERLHTSDYEMWQAHSQIFASHEVIIEIFSGKREMPVEGTPSDYIQHYQNCCQIKTTLSNFSLDLVGSNIENDDVDEKENDLGYIIIELHLTASDLNLKSIGSLKLNYESIKIKSEFLLFINAGRNVVGVYGTCVYCSGTDLLQGLVHSHSIELTETKPLRKEWS</sequence>
<evidence type="ECO:0000313" key="2">
    <source>
        <dbReference type="Proteomes" id="UP000789375"/>
    </source>
</evidence>
<proteinExistence type="predicted"/>
<dbReference type="EMBL" id="CAJVPP010003366">
    <property type="protein sequence ID" value="CAG8627727.1"/>
    <property type="molecule type" value="Genomic_DNA"/>
</dbReference>
<reference evidence="1" key="1">
    <citation type="submission" date="2021-06" db="EMBL/GenBank/DDBJ databases">
        <authorList>
            <person name="Kallberg Y."/>
            <person name="Tangrot J."/>
            <person name="Rosling A."/>
        </authorList>
    </citation>
    <scope>NUCLEOTIDE SEQUENCE</scope>
    <source>
        <strain evidence="1">87-6 pot B 2015</strain>
    </source>
</reference>
<dbReference type="AlphaFoldDB" id="A0A9N9D775"/>
<dbReference type="Proteomes" id="UP000789375">
    <property type="component" value="Unassembled WGS sequence"/>
</dbReference>
<evidence type="ECO:0000313" key="1">
    <source>
        <dbReference type="EMBL" id="CAG8627727.1"/>
    </source>
</evidence>
<gene>
    <name evidence="1" type="ORF">FMOSSE_LOCUS10324</name>
</gene>
<organism evidence="1 2">
    <name type="scientific">Funneliformis mosseae</name>
    <name type="common">Endomycorrhizal fungus</name>
    <name type="synonym">Glomus mosseae</name>
    <dbReference type="NCBI Taxonomy" id="27381"/>
    <lineage>
        <taxon>Eukaryota</taxon>
        <taxon>Fungi</taxon>
        <taxon>Fungi incertae sedis</taxon>
        <taxon>Mucoromycota</taxon>
        <taxon>Glomeromycotina</taxon>
        <taxon>Glomeromycetes</taxon>
        <taxon>Glomerales</taxon>
        <taxon>Glomeraceae</taxon>
        <taxon>Funneliformis</taxon>
    </lineage>
</organism>
<comment type="caution">
    <text evidence="1">The sequence shown here is derived from an EMBL/GenBank/DDBJ whole genome shotgun (WGS) entry which is preliminary data.</text>
</comment>